<gene>
    <name evidence="2" type="ORF">S01H1_78484</name>
</gene>
<dbReference type="SUPFAM" id="SSF52540">
    <property type="entry name" value="P-loop containing nucleoside triphosphate hydrolases"/>
    <property type="match status" value="1"/>
</dbReference>
<organism evidence="2">
    <name type="scientific">marine sediment metagenome</name>
    <dbReference type="NCBI Taxonomy" id="412755"/>
    <lineage>
        <taxon>unclassified sequences</taxon>
        <taxon>metagenomes</taxon>
        <taxon>ecological metagenomes</taxon>
    </lineage>
</organism>
<accession>X0YBJ8</accession>
<dbReference type="Pfam" id="PF01078">
    <property type="entry name" value="Mg_chelatase"/>
    <property type="match status" value="1"/>
</dbReference>
<feature type="non-terminal residue" evidence="2">
    <location>
        <position position="1"/>
    </location>
</feature>
<feature type="non-terminal residue" evidence="2">
    <location>
        <position position="230"/>
    </location>
</feature>
<dbReference type="InterPro" id="IPR000523">
    <property type="entry name" value="Mg_chelatse_chII-like_cat_dom"/>
</dbReference>
<reference evidence="2" key="1">
    <citation type="journal article" date="2014" name="Front. Microbiol.">
        <title>High frequency of phylogenetically diverse reductive dehalogenase-homologous genes in deep subseafloor sedimentary metagenomes.</title>
        <authorList>
            <person name="Kawai M."/>
            <person name="Futagami T."/>
            <person name="Toyoda A."/>
            <person name="Takaki Y."/>
            <person name="Nishi S."/>
            <person name="Hori S."/>
            <person name="Arai W."/>
            <person name="Tsubouchi T."/>
            <person name="Morono Y."/>
            <person name="Uchiyama I."/>
            <person name="Ito T."/>
            <person name="Fujiyama A."/>
            <person name="Inagaki F."/>
            <person name="Takami H."/>
        </authorList>
    </citation>
    <scope>NUCLEOTIDE SEQUENCE</scope>
    <source>
        <strain evidence="2">Expedition CK06-06</strain>
    </source>
</reference>
<comment type="caution">
    <text evidence="2">The sequence shown here is derived from an EMBL/GenBank/DDBJ whole genome shotgun (WGS) entry which is preliminary data.</text>
</comment>
<dbReference type="Gene3D" id="3.40.50.300">
    <property type="entry name" value="P-loop containing nucleotide triphosphate hydrolases"/>
    <property type="match status" value="1"/>
</dbReference>
<dbReference type="EMBL" id="BARS01052826">
    <property type="protein sequence ID" value="GAG46078.1"/>
    <property type="molecule type" value="Genomic_DNA"/>
</dbReference>
<sequence length="230" mass="25381">PGAGKTLLARAMPAILPSMTSGEALEVTKIYSVAGLLRQDTPLIQQRPFRAPHHTVSHAGLVGGGRHPRPGEITLSHRGILFLDELPEFPHSVLESIRQPMEDGIVTVSRAQGTVTFPASFMMVAAMNPCPCGFYGDPTKHCTCSASAVTRYQHRISGPLLDRIDIFVEVPRVEYEKLTEEVVAEPSVEVRARVEASRERQRLRFSESRLVCNAEMGPVEVRESCQRVLE</sequence>
<evidence type="ECO:0000259" key="1">
    <source>
        <dbReference type="Pfam" id="PF01078"/>
    </source>
</evidence>
<feature type="domain" description="Magnesium chelatase ChlI-like catalytic" evidence="1">
    <location>
        <begin position="1"/>
        <end position="177"/>
    </location>
</feature>
<proteinExistence type="predicted"/>
<evidence type="ECO:0000313" key="2">
    <source>
        <dbReference type="EMBL" id="GAG46078.1"/>
    </source>
</evidence>
<protein>
    <recommendedName>
        <fullName evidence="1">Magnesium chelatase ChlI-like catalytic domain-containing protein</fullName>
    </recommendedName>
</protein>
<dbReference type="InterPro" id="IPR045006">
    <property type="entry name" value="CHLI-like"/>
</dbReference>
<dbReference type="AlphaFoldDB" id="X0YBJ8"/>
<dbReference type="GO" id="GO:0005524">
    <property type="term" value="F:ATP binding"/>
    <property type="evidence" value="ECO:0007669"/>
    <property type="project" value="InterPro"/>
</dbReference>
<dbReference type="InterPro" id="IPR027417">
    <property type="entry name" value="P-loop_NTPase"/>
</dbReference>
<name>X0YBJ8_9ZZZZ</name>
<dbReference type="PANTHER" id="PTHR32039:SF7">
    <property type="entry name" value="COMPETENCE PROTEIN COMM"/>
    <property type="match status" value="1"/>
</dbReference>
<dbReference type="PANTHER" id="PTHR32039">
    <property type="entry name" value="MAGNESIUM-CHELATASE SUBUNIT CHLI"/>
    <property type="match status" value="1"/>
</dbReference>